<proteinExistence type="predicted"/>
<feature type="domain" description="Histidine kinase/HSP90-like ATPase" evidence="3">
    <location>
        <begin position="57"/>
        <end position="165"/>
    </location>
</feature>
<sequence>MTLSRAPRGEAPPAAEDTSSRQPADSPPPVIVEATPLGVRAALLEMRARFGPSMPFDGSLGMAEIVLAEVLNNIVEHAYSRDRSGPIELRLVRDGIWLRVDVRDYGHPMPGESLPDANKTGADMTGAEFRPETAPEGGFGWFLIRAFARDLDYSRNGNQNRLRFTVPLNEDC</sequence>
<keyword evidence="4" id="KW-0808">Transferase</keyword>
<feature type="compositionally biased region" description="Low complexity" evidence="2">
    <location>
        <begin position="1"/>
        <end position="16"/>
    </location>
</feature>
<evidence type="ECO:0000313" key="4">
    <source>
        <dbReference type="EMBL" id="BAQ70781.1"/>
    </source>
</evidence>
<dbReference type="InterPro" id="IPR036890">
    <property type="entry name" value="HATPase_C_sf"/>
</dbReference>
<protein>
    <submittedName>
        <fullName evidence="4">Serine/threonine protein kinase</fullName>
    </submittedName>
</protein>
<keyword evidence="1 4" id="KW-0723">Serine/threonine-protein kinase</keyword>
<dbReference type="Pfam" id="PF13581">
    <property type="entry name" value="HATPase_c_2"/>
    <property type="match status" value="1"/>
</dbReference>
<keyword evidence="4" id="KW-0418">Kinase</keyword>
<dbReference type="CDD" id="cd16936">
    <property type="entry name" value="HATPase_RsbW-like"/>
    <property type="match status" value="1"/>
</dbReference>
<dbReference type="PATRIC" id="fig|35806.4.peg.3749"/>
<evidence type="ECO:0000256" key="2">
    <source>
        <dbReference type="SAM" id="MobiDB-lite"/>
    </source>
</evidence>
<organism evidence="4 5">
    <name type="scientific">Rhodovulum sulfidophilum</name>
    <name type="common">Rhodobacter sulfidophilus</name>
    <dbReference type="NCBI Taxonomy" id="35806"/>
    <lineage>
        <taxon>Bacteria</taxon>
        <taxon>Pseudomonadati</taxon>
        <taxon>Pseudomonadota</taxon>
        <taxon>Alphaproteobacteria</taxon>
        <taxon>Rhodobacterales</taxon>
        <taxon>Paracoccaceae</taxon>
        <taxon>Rhodovulum</taxon>
    </lineage>
</organism>
<accession>A0A0D6B6X5</accession>
<evidence type="ECO:0000256" key="1">
    <source>
        <dbReference type="ARBA" id="ARBA00022527"/>
    </source>
</evidence>
<dbReference type="EMBL" id="AP014800">
    <property type="protein sequence ID" value="BAQ70781.1"/>
    <property type="molecule type" value="Genomic_DNA"/>
</dbReference>
<feature type="region of interest" description="Disordered" evidence="2">
    <location>
        <begin position="1"/>
        <end position="32"/>
    </location>
</feature>
<dbReference type="SUPFAM" id="SSF55874">
    <property type="entry name" value="ATPase domain of HSP90 chaperone/DNA topoisomerase II/histidine kinase"/>
    <property type="match status" value="1"/>
</dbReference>
<evidence type="ECO:0000313" key="5">
    <source>
        <dbReference type="Proteomes" id="UP000064912"/>
    </source>
</evidence>
<gene>
    <name evidence="4" type="ORF">NHU_03649</name>
</gene>
<dbReference type="Gene3D" id="3.30.565.10">
    <property type="entry name" value="Histidine kinase-like ATPase, C-terminal domain"/>
    <property type="match status" value="1"/>
</dbReference>
<dbReference type="AlphaFoldDB" id="A0A0D6B6X5"/>
<reference evidence="4 5" key="1">
    <citation type="submission" date="2015-02" db="EMBL/GenBank/DDBJ databases">
        <title>Genome sequene of Rhodovulum sulfidophilum DSM 2351.</title>
        <authorList>
            <person name="Nagao N."/>
        </authorList>
    </citation>
    <scope>NUCLEOTIDE SEQUENCE [LARGE SCALE GENOMIC DNA]</scope>
    <source>
        <strain evidence="4 5">DSM 2351</strain>
    </source>
</reference>
<dbReference type="PANTHER" id="PTHR35526:SF3">
    <property type="entry name" value="ANTI-SIGMA-F FACTOR RSBW"/>
    <property type="match status" value="1"/>
</dbReference>
<dbReference type="Proteomes" id="UP000064912">
    <property type="component" value="Chromosome"/>
</dbReference>
<dbReference type="PANTHER" id="PTHR35526">
    <property type="entry name" value="ANTI-SIGMA-F FACTOR RSBW-RELATED"/>
    <property type="match status" value="1"/>
</dbReference>
<name>A0A0D6B6X5_RHOSU</name>
<evidence type="ECO:0000259" key="3">
    <source>
        <dbReference type="Pfam" id="PF13581"/>
    </source>
</evidence>
<dbReference type="eggNOG" id="COG2172">
    <property type="taxonomic scope" value="Bacteria"/>
</dbReference>
<dbReference type="InterPro" id="IPR050267">
    <property type="entry name" value="Anti-sigma-factor_SerPK"/>
</dbReference>
<dbReference type="KEGG" id="rsu:NHU_03649"/>
<dbReference type="GO" id="GO:0004674">
    <property type="term" value="F:protein serine/threonine kinase activity"/>
    <property type="evidence" value="ECO:0007669"/>
    <property type="project" value="UniProtKB-KW"/>
</dbReference>
<dbReference type="InterPro" id="IPR003594">
    <property type="entry name" value="HATPase_dom"/>
</dbReference>